<dbReference type="InterPro" id="IPR034300">
    <property type="entry name" value="PNTB-like"/>
</dbReference>
<dbReference type="InterPro" id="IPR007886">
    <property type="entry name" value="AlaDH/PNT_N"/>
</dbReference>
<evidence type="ECO:0000256" key="4">
    <source>
        <dbReference type="ARBA" id="ARBA00022857"/>
    </source>
</evidence>
<protein>
    <recommendedName>
        <fullName evidence="2">proton-translocating NAD(P)(+) transhydrogenase</fullName>
        <ecNumber evidence="2">7.1.1.1</ecNumber>
    </recommendedName>
</protein>
<evidence type="ECO:0000256" key="10">
    <source>
        <dbReference type="SAM" id="Phobius"/>
    </source>
</evidence>
<name>G0QVQ6_ICHMU</name>
<keyword evidence="13" id="KW-1185">Reference proteome</keyword>
<feature type="transmembrane region" description="Helical" evidence="10">
    <location>
        <begin position="72"/>
        <end position="88"/>
    </location>
</feature>
<dbReference type="SUPFAM" id="SSF52467">
    <property type="entry name" value="DHS-like NAD/FAD-binding domain"/>
    <property type="match status" value="1"/>
</dbReference>
<dbReference type="EC" id="7.1.1.1" evidence="2"/>
<dbReference type="Gene3D" id="2.60.260.40">
    <property type="entry name" value="q5lls5 like domains"/>
    <property type="match status" value="1"/>
</dbReference>
<dbReference type="InterPro" id="IPR019401">
    <property type="entry name" value="Znf_CHCC"/>
</dbReference>
<accession>G0QVQ6</accession>
<evidence type="ECO:0000256" key="5">
    <source>
        <dbReference type="ARBA" id="ARBA00022967"/>
    </source>
</evidence>
<evidence type="ECO:0000256" key="6">
    <source>
        <dbReference type="ARBA" id="ARBA00022989"/>
    </source>
</evidence>
<dbReference type="GO" id="GO:0008750">
    <property type="term" value="F:proton-translocating NAD(P)+ transhydrogenase activity"/>
    <property type="evidence" value="ECO:0007669"/>
    <property type="project" value="UniProtKB-EC"/>
</dbReference>
<keyword evidence="4" id="KW-0521">NADP</keyword>
<feature type="transmembrane region" description="Helical" evidence="10">
    <location>
        <begin position="198"/>
        <end position="216"/>
    </location>
</feature>
<keyword evidence="3 10" id="KW-0812">Transmembrane</keyword>
<evidence type="ECO:0000256" key="2">
    <source>
        <dbReference type="ARBA" id="ARBA00012943"/>
    </source>
</evidence>
<evidence type="ECO:0000256" key="7">
    <source>
        <dbReference type="ARBA" id="ARBA00023027"/>
    </source>
</evidence>
<keyword evidence="5" id="KW-1278">Translocase</keyword>
<evidence type="ECO:0000256" key="9">
    <source>
        <dbReference type="ARBA" id="ARBA00048202"/>
    </source>
</evidence>
<feature type="transmembrane region" description="Helical" evidence="10">
    <location>
        <begin position="44"/>
        <end position="60"/>
    </location>
</feature>
<dbReference type="GO" id="GO:0016020">
    <property type="term" value="C:membrane"/>
    <property type="evidence" value="ECO:0007669"/>
    <property type="project" value="UniProtKB-SubCell"/>
</dbReference>
<comment type="subcellular location">
    <subcellularLocation>
        <location evidence="1">Membrane</location>
        <topology evidence="1">Multi-pass membrane protein</topology>
    </subcellularLocation>
</comment>
<evidence type="ECO:0000256" key="8">
    <source>
        <dbReference type="ARBA" id="ARBA00023136"/>
    </source>
</evidence>
<keyword evidence="7" id="KW-0520">NAD</keyword>
<dbReference type="EMBL" id="GL983953">
    <property type="protein sequence ID" value="EGR30700.1"/>
    <property type="molecule type" value="Genomic_DNA"/>
</dbReference>
<proteinExistence type="predicted"/>
<evidence type="ECO:0000313" key="12">
    <source>
        <dbReference type="EMBL" id="EGR30700.1"/>
    </source>
</evidence>
<keyword evidence="8 10" id="KW-0472">Membrane</keyword>
<keyword evidence="12" id="KW-0560">Oxidoreductase</keyword>
<organism evidence="12 13">
    <name type="scientific">Ichthyophthirius multifiliis</name>
    <name type="common">White spot disease agent</name>
    <name type="synonym">Ich</name>
    <dbReference type="NCBI Taxonomy" id="5932"/>
    <lineage>
        <taxon>Eukaryota</taxon>
        <taxon>Sar</taxon>
        <taxon>Alveolata</taxon>
        <taxon>Ciliophora</taxon>
        <taxon>Intramacronucleata</taxon>
        <taxon>Oligohymenophorea</taxon>
        <taxon>Hymenostomatida</taxon>
        <taxon>Ophryoglenina</taxon>
        <taxon>Ichthyophthirius</taxon>
    </lineage>
</organism>
<dbReference type="GO" id="GO:0016491">
    <property type="term" value="F:oxidoreductase activity"/>
    <property type="evidence" value="ECO:0007669"/>
    <property type="project" value="UniProtKB-KW"/>
</dbReference>
<comment type="catalytic activity">
    <reaction evidence="9">
        <text>NAD(+) + NADPH + H(+)(in) = NADH + NADP(+) + H(+)(out)</text>
        <dbReference type="Rhea" id="RHEA:47992"/>
        <dbReference type="ChEBI" id="CHEBI:15378"/>
        <dbReference type="ChEBI" id="CHEBI:57540"/>
        <dbReference type="ChEBI" id="CHEBI:57783"/>
        <dbReference type="ChEBI" id="CHEBI:57945"/>
        <dbReference type="ChEBI" id="CHEBI:58349"/>
        <dbReference type="EC" id="7.1.1.1"/>
    </reaction>
</comment>
<keyword evidence="6 10" id="KW-1133">Transmembrane helix</keyword>
<dbReference type="Gene3D" id="3.40.50.720">
    <property type="entry name" value="NAD(P)-binding Rossmann-like Domain"/>
    <property type="match status" value="1"/>
</dbReference>
<evidence type="ECO:0000256" key="3">
    <source>
        <dbReference type="ARBA" id="ARBA00022692"/>
    </source>
</evidence>
<dbReference type="Pfam" id="PF10276">
    <property type="entry name" value="zf-CHCC"/>
    <property type="match status" value="1"/>
</dbReference>
<dbReference type="SMART" id="SM01003">
    <property type="entry name" value="AlaDh_PNT_N"/>
    <property type="match status" value="1"/>
</dbReference>
<dbReference type="Pfam" id="PF02233">
    <property type="entry name" value="PNTB"/>
    <property type="match status" value="1"/>
</dbReference>
<feature type="transmembrane region" description="Helical" evidence="10">
    <location>
        <begin position="148"/>
        <end position="167"/>
    </location>
</feature>
<dbReference type="OrthoDB" id="293646at2759"/>
<dbReference type="eggNOG" id="ENOG502SCPA">
    <property type="taxonomic scope" value="Eukaryota"/>
</dbReference>
<feature type="domain" description="Alanine dehydrogenase/pyridine nucleotide transhydrogenase N-terminal" evidence="11">
    <location>
        <begin position="485"/>
        <end position="575"/>
    </location>
</feature>
<gene>
    <name evidence="12" type="ORF">IMG5_125400</name>
</gene>
<evidence type="ECO:0000259" key="11">
    <source>
        <dbReference type="SMART" id="SM01003"/>
    </source>
</evidence>
<dbReference type="PANTHER" id="PTHR44758:SF1">
    <property type="entry name" value="NAD(P) TRANSHYDROGENASE SUBUNIT BETA"/>
    <property type="match status" value="1"/>
</dbReference>
<sequence>MSIASLSTFQTATRSIWFAISGMFLAICATFYQSSWDLGDSFRWLFSFLIGASLGLYIGLKTKVSQYAQKICFLQAMTGIASFFLGIAQFERINQFKGKFNQLDSLQTVFVCLLGSMLFSSGLTCYFKLDKSNIAKVPLNWIGLYRNLLNISVLISIIIFSILYIWFNIGFALWIIFLLSLYIGWGIVISATLRDLNAIIPFQTITTGITLSFIGFILQRDYLIIAGALCITGGYQLTLRAQNGIKCYIWPVFTRSWNKTSTTGDDSISTFVSQFGYNNQDITSQDLILDLLNANKVVFVTGNGIYQSQSTKITVQIFQYLVLYGKTADFCIHPASGRIPGHMNAILTDFGVPFYNIKELENTNFNDYDLCVVIGAYEEVDPDNLSLQNSQFYGIPICQVWESNRVVYIETKVERNYVAGLFDKNNVYVLRGESQQNLNNVYNELKQKGVIKENQQINNNEDNKKNIKTQEQIQFLIRKSIKILGILNEYESQKEKRVSITPDVVMSLLKNGIHIWIEKDAGLQAGYSNFQYEQAGALVTNSTPLGNERQKFIKKLLNNPEITFLDLSDIPEEFARGQKLSTKNNQSGKSLYSQAGKIKEAEVLIIGGDSLGINIGLNVKQTQGYKVNVDQFTGVVVVVSFMLQMRKTKRKNNQTIGGSIGVACMIVFSYGDSVDLLEVFSFIATIGHSFAVINSYWTHKSNAEQLIHKVPVIEVDSDNVRCLGGTENNAGHPQVYIQLNTKQAGKVQTCKYCGLKYARKLHNAEHHH</sequence>
<dbReference type="Gene3D" id="3.40.50.1220">
    <property type="entry name" value="TPP-binding domain"/>
    <property type="match status" value="1"/>
</dbReference>
<dbReference type="InterPro" id="IPR029035">
    <property type="entry name" value="DHS-like_NAD/FAD-binding_dom"/>
</dbReference>
<dbReference type="PANTHER" id="PTHR44758">
    <property type="entry name" value="NAD(P) TRANSHYDROGENASE SUBUNIT BETA"/>
    <property type="match status" value="1"/>
</dbReference>
<dbReference type="GeneID" id="14906814"/>
<dbReference type="RefSeq" id="XP_004032287.1">
    <property type="nucleotide sequence ID" value="XM_004032239.1"/>
</dbReference>
<dbReference type="Pfam" id="PF05222">
    <property type="entry name" value="AlaDh_PNT_N"/>
    <property type="match status" value="1"/>
</dbReference>
<dbReference type="InParanoid" id="G0QVQ6"/>
<evidence type="ECO:0000313" key="13">
    <source>
        <dbReference type="Proteomes" id="UP000008983"/>
    </source>
</evidence>
<evidence type="ECO:0000256" key="1">
    <source>
        <dbReference type="ARBA" id="ARBA00004141"/>
    </source>
</evidence>
<dbReference type="SUPFAM" id="SSF52283">
    <property type="entry name" value="Formate/glycerate dehydrogenase catalytic domain-like"/>
    <property type="match status" value="1"/>
</dbReference>
<feature type="transmembrane region" description="Helical" evidence="10">
    <location>
        <begin position="173"/>
        <end position="191"/>
    </location>
</feature>
<feature type="transmembrane region" description="Helical" evidence="10">
    <location>
        <begin position="12"/>
        <end position="32"/>
    </location>
</feature>
<reference evidence="12 13" key="1">
    <citation type="submission" date="2011-07" db="EMBL/GenBank/DDBJ databases">
        <authorList>
            <person name="Coyne R."/>
            <person name="Brami D."/>
            <person name="Johnson J."/>
            <person name="Hostetler J."/>
            <person name="Hannick L."/>
            <person name="Clark T."/>
            <person name="Cassidy-Hanley D."/>
            <person name="Inman J."/>
        </authorList>
    </citation>
    <scope>NUCLEOTIDE SEQUENCE [LARGE SCALE GENOMIC DNA]</scope>
    <source>
        <strain evidence="12 13">G5</strain>
    </source>
</reference>
<dbReference type="AlphaFoldDB" id="G0QVQ6"/>
<feature type="transmembrane region" description="Helical" evidence="10">
    <location>
        <begin position="108"/>
        <end position="127"/>
    </location>
</feature>
<dbReference type="Proteomes" id="UP000008983">
    <property type="component" value="Unassembled WGS sequence"/>
</dbReference>
<dbReference type="FunCoup" id="G0QVQ6">
    <property type="interactions" value="3"/>
</dbReference>
<dbReference type="OMA" id="GPVNGLC"/>
<dbReference type="STRING" id="857967.G0QVQ6"/>